<evidence type="ECO:0000256" key="2">
    <source>
        <dbReference type="ARBA" id="ARBA00004496"/>
    </source>
</evidence>
<dbReference type="PANTHER" id="PTHR11079">
    <property type="entry name" value="CYTOSINE DEAMINASE FAMILY MEMBER"/>
    <property type="match status" value="1"/>
</dbReference>
<keyword evidence="7" id="KW-0862">Zinc</keyword>
<keyword evidence="4" id="KW-0963">Cytoplasm</keyword>
<dbReference type="SUPFAM" id="SSF53927">
    <property type="entry name" value="Cytidine deaminase-like"/>
    <property type="match status" value="1"/>
</dbReference>
<comment type="pathway">
    <text evidence="8">Pyrimidine metabolism.</text>
</comment>
<sequence>MPSREDLDRLALDTAIAQAEKSLAEGGIPIGAALMAPDGSIVAAGHNERVQAGDPTAHGEMSCIRAAGRRRDWHTLTLATTLSPCAMCAGTAVLHRVQRVVIGENRTFQGREDWLAEAEIEVVVVDDLRCVALMERFIAEHPELWNEDIGVPGV</sequence>
<comment type="cofactor">
    <cofactor evidence="1">
        <name>Zn(2+)</name>
        <dbReference type="ChEBI" id="CHEBI:29105"/>
    </cofactor>
</comment>
<dbReference type="GO" id="GO:0008835">
    <property type="term" value="F:diaminohydroxyphosphoribosylaminopyrimidine deaminase activity"/>
    <property type="evidence" value="ECO:0007669"/>
    <property type="project" value="TreeGrafter"/>
</dbReference>
<accession>A0A3B1D0V5</accession>
<feature type="domain" description="CMP/dCMP-type deaminase" evidence="9">
    <location>
        <begin position="6"/>
        <end position="122"/>
    </location>
</feature>
<comment type="subcellular location">
    <subcellularLocation>
        <location evidence="2">Cytoplasm</location>
    </subcellularLocation>
</comment>
<dbReference type="PANTHER" id="PTHR11079:SF190">
    <property type="entry name" value="CYTOSINE DEAMINASE"/>
    <property type="match status" value="1"/>
</dbReference>
<evidence type="ECO:0000256" key="1">
    <source>
        <dbReference type="ARBA" id="ARBA00001947"/>
    </source>
</evidence>
<dbReference type="FunFam" id="3.40.140.10:FF:000016">
    <property type="entry name" value="Cytosine deaminase"/>
    <property type="match status" value="1"/>
</dbReference>
<evidence type="ECO:0000256" key="8">
    <source>
        <dbReference type="ARBA" id="ARBA00060693"/>
    </source>
</evidence>
<dbReference type="GO" id="GO:0005737">
    <property type="term" value="C:cytoplasm"/>
    <property type="evidence" value="ECO:0007669"/>
    <property type="project" value="UniProtKB-SubCell"/>
</dbReference>
<keyword evidence="5" id="KW-0479">Metal-binding</keyword>
<dbReference type="Gene3D" id="3.40.140.10">
    <property type="entry name" value="Cytidine Deaminase, domain 2"/>
    <property type="match status" value="1"/>
</dbReference>
<evidence type="ECO:0000259" key="9">
    <source>
        <dbReference type="PROSITE" id="PS51747"/>
    </source>
</evidence>
<gene>
    <name evidence="10" type="ORF">MNBD_PLANCTO03-599</name>
</gene>
<proteinExistence type="predicted"/>
<dbReference type="Pfam" id="PF00383">
    <property type="entry name" value="dCMP_cyt_deam_1"/>
    <property type="match status" value="1"/>
</dbReference>
<dbReference type="CDD" id="cd01285">
    <property type="entry name" value="nucleoside_deaminase"/>
    <property type="match status" value="1"/>
</dbReference>
<comment type="subunit">
    <text evidence="3">Homodimer.</text>
</comment>
<dbReference type="GO" id="GO:0055086">
    <property type="term" value="P:nucleobase-containing small molecule metabolic process"/>
    <property type="evidence" value="ECO:0007669"/>
    <property type="project" value="UniProtKB-ARBA"/>
</dbReference>
<name>A0A3B1D0V5_9ZZZZ</name>
<dbReference type="InterPro" id="IPR016193">
    <property type="entry name" value="Cytidine_deaminase-like"/>
</dbReference>
<dbReference type="InterPro" id="IPR002125">
    <property type="entry name" value="CMP_dCMP_dom"/>
</dbReference>
<evidence type="ECO:0000256" key="4">
    <source>
        <dbReference type="ARBA" id="ARBA00022490"/>
    </source>
</evidence>
<evidence type="ECO:0000256" key="7">
    <source>
        <dbReference type="ARBA" id="ARBA00022833"/>
    </source>
</evidence>
<dbReference type="PROSITE" id="PS51747">
    <property type="entry name" value="CYT_DCMP_DEAMINASES_2"/>
    <property type="match status" value="1"/>
</dbReference>
<dbReference type="AlphaFoldDB" id="A0A3B1D0V5"/>
<dbReference type="GO" id="GO:0072527">
    <property type="term" value="P:pyrimidine-containing compound metabolic process"/>
    <property type="evidence" value="ECO:0007669"/>
    <property type="project" value="UniProtKB-ARBA"/>
</dbReference>
<keyword evidence="6 10" id="KW-0378">Hydrolase</keyword>
<evidence type="ECO:0000256" key="6">
    <source>
        <dbReference type="ARBA" id="ARBA00022801"/>
    </source>
</evidence>
<evidence type="ECO:0000256" key="3">
    <source>
        <dbReference type="ARBA" id="ARBA00011738"/>
    </source>
</evidence>
<organism evidence="10">
    <name type="scientific">hydrothermal vent metagenome</name>
    <dbReference type="NCBI Taxonomy" id="652676"/>
    <lineage>
        <taxon>unclassified sequences</taxon>
        <taxon>metagenomes</taxon>
        <taxon>ecological metagenomes</taxon>
    </lineage>
</organism>
<evidence type="ECO:0000313" key="10">
    <source>
        <dbReference type="EMBL" id="VAX35749.1"/>
    </source>
</evidence>
<dbReference type="EC" id="3.5.4.1" evidence="10"/>
<dbReference type="EMBL" id="UOGK01000006">
    <property type="protein sequence ID" value="VAX35749.1"/>
    <property type="molecule type" value="Genomic_DNA"/>
</dbReference>
<protein>
    <submittedName>
        <fullName evidence="10">Cytosine deaminase</fullName>
        <ecNumber evidence="10">3.5.4.1</ecNumber>
    </submittedName>
</protein>
<dbReference type="GO" id="GO:0004131">
    <property type="term" value="F:cytosine deaminase activity"/>
    <property type="evidence" value="ECO:0007669"/>
    <property type="project" value="UniProtKB-EC"/>
</dbReference>
<reference evidence="10" key="1">
    <citation type="submission" date="2018-06" db="EMBL/GenBank/DDBJ databases">
        <authorList>
            <person name="Zhirakovskaya E."/>
        </authorList>
    </citation>
    <scope>NUCLEOTIDE SEQUENCE</scope>
</reference>
<evidence type="ECO:0000256" key="5">
    <source>
        <dbReference type="ARBA" id="ARBA00022723"/>
    </source>
</evidence>
<dbReference type="GO" id="GO:0046872">
    <property type="term" value="F:metal ion binding"/>
    <property type="evidence" value="ECO:0007669"/>
    <property type="project" value="UniProtKB-KW"/>
</dbReference>